<dbReference type="GO" id="GO:0000455">
    <property type="term" value="P:enzyme-directed rRNA pseudouridine synthesis"/>
    <property type="evidence" value="ECO:0007669"/>
    <property type="project" value="TreeGrafter"/>
</dbReference>
<evidence type="ECO:0000256" key="2">
    <source>
        <dbReference type="ARBA" id="ARBA00023235"/>
    </source>
</evidence>
<gene>
    <name evidence="4" type="primary">rluD_50</name>
    <name evidence="4" type="ORF">SDC9_153188</name>
</gene>
<dbReference type="AlphaFoldDB" id="A0A645EZW7"/>
<dbReference type="InterPro" id="IPR020103">
    <property type="entry name" value="PsdUridine_synth_cat_dom_sf"/>
</dbReference>
<proteinExistence type="inferred from homology"/>
<dbReference type="InterPro" id="IPR006145">
    <property type="entry name" value="PsdUridine_synth_RsuA/RluA"/>
</dbReference>
<accession>A0A645EZW7</accession>
<organism evidence="4">
    <name type="scientific">bioreactor metagenome</name>
    <dbReference type="NCBI Taxonomy" id="1076179"/>
    <lineage>
        <taxon>unclassified sequences</taxon>
        <taxon>metagenomes</taxon>
        <taxon>ecological metagenomes</taxon>
    </lineage>
</organism>
<dbReference type="GO" id="GO:0003723">
    <property type="term" value="F:RNA binding"/>
    <property type="evidence" value="ECO:0007669"/>
    <property type="project" value="InterPro"/>
</dbReference>
<dbReference type="NCBIfam" id="TIGR00005">
    <property type="entry name" value="rluA_subfam"/>
    <property type="match status" value="1"/>
</dbReference>
<dbReference type="PANTHER" id="PTHR21600">
    <property type="entry name" value="MITOCHONDRIAL RNA PSEUDOURIDINE SYNTHASE"/>
    <property type="match status" value="1"/>
</dbReference>
<dbReference type="Gene3D" id="3.30.2350.10">
    <property type="entry name" value="Pseudouridine synthase"/>
    <property type="match status" value="1"/>
</dbReference>
<dbReference type="GO" id="GO:0160140">
    <property type="term" value="F:23S rRNA pseudouridine(1911/1915/1917) synthase activity"/>
    <property type="evidence" value="ECO:0007669"/>
    <property type="project" value="UniProtKB-EC"/>
</dbReference>
<protein>
    <submittedName>
        <fullName evidence="4">Ribosomal large subunit pseudouridine synthase D</fullName>
        <ecNumber evidence="4">5.4.99.23</ecNumber>
    </submittedName>
</protein>
<dbReference type="InterPro" id="IPR050188">
    <property type="entry name" value="RluA_PseudoU_synthase"/>
</dbReference>
<dbReference type="FunFam" id="3.30.2350.10:FF:000005">
    <property type="entry name" value="Pseudouridine synthase"/>
    <property type="match status" value="1"/>
</dbReference>
<keyword evidence="2 4" id="KW-0413">Isomerase</keyword>
<name>A0A645EZW7_9ZZZZ</name>
<sequence length="238" mass="26790">MTIEIEKEESQNIIPEDLNIEIIYEDADLLVANKRPFMVVHPTKSHPTGTLSNGVLYHFKENNEKCIVRLVSRLDMDTSGLIMIAKSQFAHMNLAKAMEENNIIKSYLAVVQGKIQPKSGTIDLPIGRPDESTIKRIVCEEGQKSITHYKTIDTYKQGSLIDLTLETGRTHQIRVHLSHIGNPIYGDTLYGTEEGNSLINRQALHAYKLVIPHPRTGEILTVHSDLPKDMKSLIEAIK</sequence>
<dbReference type="SUPFAM" id="SSF55120">
    <property type="entry name" value="Pseudouridine synthase"/>
    <property type="match status" value="1"/>
</dbReference>
<dbReference type="InterPro" id="IPR006225">
    <property type="entry name" value="PsdUridine_synth_RluC/D"/>
</dbReference>
<dbReference type="PANTHER" id="PTHR21600:SF44">
    <property type="entry name" value="RIBOSOMAL LARGE SUBUNIT PSEUDOURIDINE SYNTHASE D"/>
    <property type="match status" value="1"/>
</dbReference>
<feature type="domain" description="Pseudouridine synthase RsuA/RluA-like" evidence="3">
    <location>
        <begin position="28"/>
        <end position="179"/>
    </location>
</feature>
<dbReference type="EMBL" id="VSSQ01051821">
    <property type="protein sequence ID" value="MPN05934.1"/>
    <property type="molecule type" value="Genomic_DNA"/>
</dbReference>
<comment type="caution">
    <text evidence="4">The sequence shown here is derived from an EMBL/GenBank/DDBJ whole genome shotgun (WGS) entry which is preliminary data.</text>
</comment>
<dbReference type="CDD" id="cd02869">
    <property type="entry name" value="PseudoU_synth_RluA_like"/>
    <property type="match status" value="1"/>
</dbReference>
<evidence type="ECO:0000313" key="4">
    <source>
        <dbReference type="EMBL" id="MPN05934.1"/>
    </source>
</evidence>
<evidence type="ECO:0000256" key="1">
    <source>
        <dbReference type="ARBA" id="ARBA00010876"/>
    </source>
</evidence>
<evidence type="ECO:0000259" key="3">
    <source>
        <dbReference type="Pfam" id="PF00849"/>
    </source>
</evidence>
<comment type="similarity">
    <text evidence="1">Belongs to the pseudouridine synthase RluA family.</text>
</comment>
<dbReference type="EC" id="5.4.99.23" evidence="4"/>
<reference evidence="4" key="1">
    <citation type="submission" date="2019-08" db="EMBL/GenBank/DDBJ databases">
        <authorList>
            <person name="Kucharzyk K."/>
            <person name="Murdoch R.W."/>
            <person name="Higgins S."/>
            <person name="Loffler F."/>
        </authorList>
    </citation>
    <scope>NUCLEOTIDE SEQUENCE</scope>
</reference>
<dbReference type="Pfam" id="PF00849">
    <property type="entry name" value="PseudoU_synth_2"/>
    <property type="match status" value="1"/>
</dbReference>